<name>A0A812UNL1_SYMPI</name>
<keyword evidence="1" id="KW-0812">Transmembrane</keyword>
<dbReference type="AlphaFoldDB" id="A0A812UNL1"/>
<gene>
    <name evidence="2" type="ORF">SPIL2461_LOCUS15503</name>
</gene>
<keyword evidence="3" id="KW-1185">Reference proteome</keyword>
<reference evidence="2" key="1">
    <citation type="submission" date="2021-02" db="EMBL/GenBank/DDBJ databases">
        <authorList>
            <person name="Dougan E. K."/>
            <person name="Rhodes N."/>
            <person name="Thang M."/>
            <person name="Chan C."/>
        </authorList>
    </citation>
    <scope>NUCLEOTIDE SEQUENCE</scope>
</reference>
<evidence type="ECO:0000313" key="3">
    <source>
        <dbReference type="Proteomes" id="UP000649617"/>
    </source>
</evidence>
<dbReference type="Proteomes" id="UP000649617">
    <property type="component" value="Unassembled WGS sequence"/>
</dbReference>
<organism evidence="2 3">
    <name type="scientific">Symbiodinium pilosum</name>
    <name type="common">Dinoflagellate</name>
    <dbReference type="NCBI Taxonomy" id="2952"/>
    <lineage>
        <taxon>Eukaryota</taxon>
        <taxon>Sar</taxon>
        <taxon>Alveolata</taxon>
        <taxon>Dinophyceae</taxon>
        <taxon>Suessiales</taxon>
        <taxon>Symbiodiniaceae</taxon>
        <taxon>Symbiodinium</taxon>
    </lineage>
</organism>
<comment type="caution">
    <text evidence="2">The sequence shown here is derived from an EMBL/GenBank/DDBJ whole genome shotgun (WGS) entry which is preliminary data.</text>
</comment>
<sequence>MPARLSRSDMFYIWMARIIGLTISCMIMWDQGLISVTSTFTEMVNANKFTIIDIEGFGLHSKALKTIQLMGGSLAILSGVKSRQAIQQEVEERTSWLPNA</sequence>
<proteinExistence type="predicted"/>
<keyword evidence="1" id="KW-1133">Transmembrane helix</keyword>
<accession>A0A812UNL1</accession>
<feature type="transmembrane region" description="Helical" evidence="1">
    <location>
        <begin position="12"/>
        <end position="29"/>
    </location>
</feature>
<dbReference type="EMBL" id="CAJNIZ010038224">
    <property type="protein sequence ID" value="CAE7576355.1"/>
    <property type="molecule type" value="Genomic_DNA"/>
</dbReference>
<keyword evidence="1" id="KW-0472">Membrane</keyword>
<evidence type="ECO:0000313" key="2">
    <source>
        <dbReference type="EMBL" id="CAE7576355.1"/>
    </source>
</evidence>
<evidence type="ECO:0000256" key="1">
    <source>
        <dbReference type="SAM" id="Phobius"/>
    </source>
</evidence>
<protein>
    <submittedName>
        <fullName evidence="2">Uncharacterized protein</fullName>
    </submittedName>
</protein>